<dbReference type="PANTHER" id="PTHR11475">
    <property type="entry name" value="OXIDASE/PEROXIDASE"/>
    <property type="match status" value="1"/>
</dbReference>
<protein>
    <recommendedName>
        <fullName evidence="5">Myeloperoxidase</fullName>
    </recommendedName>
</protein>
<keyword evidence="1" id="KW-0479">Metal-binding</keyword>
<dbReference type="GO" id="GO:0005615">
    <property type="term" value="C:extracellular space"/>
    <property type="evidence" value="ECO:0007669"/>
    <property type="project" value="TreeGrafter"/>
</dbReference>
<proteinExistence type="predicted"/>
<feature type="region of interest" description="Disordered" evidence="2">
    <location>
        <begin position="610"/>
        <end position="656"/>
    </location>
</feature>
<evidence type="ECO:0000256" key="1">
    <source>
        <dbReference type="PIRSR" id="PIRSR619791-2"/>
    </source>
</evidence>
<name>A0A8T2K2R4_9PIPI</name>
<evidence type="ECO:0000256" key="2">
    <source>
        <dbReference type="SAM" id="MobiDB-lite"/>
    </source>
</evidence>
<dbReference type="OrthoDB" id="823504at2759"/>
<dbReference type="PANTHER" id="PTHR11475:SF63">
    <property type="entry name" value="EOSINOPHIL PEROXIDASE"/>
    <property type="match status" value="1"/>
</dbReference>
<dbReference type="InterPro" id="IPR010255">
    <property type="entry name" value="Haem_peroxidase_sf"/>
</dbReference>
<dbReference type="SUPFAM" id="SSF48113">
    <property type="entry name" value="Heme-dependent peroxidases"/>
    <property type="match status" value="1"/>
</dbReference>
<dbReference type="Pfam" id="PF03098">
    <property type="entry name" value="An_peroxidase"/>
    <property type="match status" value="2"/>
</dbReference>
<gene>
    <name evidence="3" type="ORF">GDO86_003097</name>
</gene>
<dbReference type="AlphaFoldDB" id="A0A8T2K2R4"/>
<dbReference type="InterPro" id="IPR019791">
    <property type="entry name" value="Haem_peroxidase_animal"/>
</dbReference>
<dbReference type="Gene3D" id="1.10.640.10">
    <property type="entry name" value="Haem peroxidase domain superfamily, animal type"/>
    <property type="match status" value="2"/>
</dbReference>
<sequence>MVDTAYEKTRLILKQRLKRQKASPVDLLAYLKQPGANCRDAVKAADYMDITFHLLYHNVKNLFERPFNISDLLTESQMHSISTETGCTNQHHFTCHNSPYRTITGHCNNRKNPSLGASNTKFTRLLPAQYEDGLSLPRGWTENRPINGFPLPLARAVSNEIVSFPNENLILDEHRSQLFVHWGQWMDHDLDDTPDTPAKSTFVEGIDCETSCAKEPPCFPLRIPPNDPRIKNESDCIPFARSSPACNPRSPVREQMNGITSYIDGNQVYGSDSTLATQLRNRTNHLGLLAINKNFTDNGLAFLPFDTMNGDVCTITNSPGIPCFLAGDSRVSQQPGLMVLHTLFLRAHNTIAKKLHRLNPSWSGETLYLETRKIVGGIFQKITYKDWLPLLLGSEMPEVLPSYRSYEESVDPRVANVFTIAFRMGHTLIDPFVYRLAEDYRPLNPEPIVPLHKTFFNTWMLVNGGYNAWRRFCGLFAPRNVMELALVLNNRPLAEKFIKLYGTPENIDLWIGGVAEPRVHNGRIGKLLTCLIGNQFRRTRDGDRFFYEQPSVFSDAQRASIKKVTLARIICDNTKIMEVPKNVFLGNHYPRDFVRCSKIPKLDLNPWKVTKPRDGDSKDWTVGGEREERAKERREREAASVEVEEEMEEESRGAWE</sequence>
<keyword evidence="1" id="KW-0408">Iron</keyword>
<organism evidence="3 4">
    <name type="scientific">Hymenochirus boettgeri</name>
    <name type="common">Congo dwarf clawed frog</name>
    <dbReference type="NCBI Taxonomy" id="247094"/>
    <lineage>
        <taxon>Eukaryota</taxon>
        <taxon>Metazoa</taxon>
        <taxon>Chordata</taxon>
        <taxon>Craniata</taxon>
        <taxon>Vertebrata</taxon>
        <taxon>Euteleostomi</taxon>
        <taxon>Amphibia</taxon>
        <taxon>Batrachia</taxon>
        <taxon>Anura</taxon>
        <taxon>Pipoidea</taxon>
        <taxon>Pipidae</taxon>
        <taxon>Pipinae</taxon>
        <taxon>Hymenochirus</taxon>
    </lineage>
</organism>
<comment type="caution">
    <text evidence="3">The sequence shown here is derived from an EMBL/GenBank/DDBJ whole genome shotgun (WGS) entry which is preliminary data.</text>
</comment>
<reference evidence="3" key="1">
    <citation type="thesis" date="2020" institute="ProQuest LLC" country="789 East Eisenhower Parkway, Ann Arbor, MI, USA">
        <title>Comparative Genomics and Chromosome Evolution.</title>
        <authorList>
            <person name="Mudd A.B."/>
        </authorList>
    </citation>
    <scope>NUCLEOTIDE SEQUENCE</scope>
    <source>
        <strain evidence="3">Female2</strain>
        <tissue evidence="3">Blood</tissue>
    </source>
</reference>
<dbReference type="GO" id="GO:0042742">
    <property type="term" value="P:defense response to bacterium"/>
    <property type="evidence" value="ECO:0007669"/>
    <property type="project" value="TreeGrafter"/>
</dbReference>
<feature type="compositionally biased region" description="Basic and acidic residues" evidence="2">
    <location>
        <begin position="611"/>
        <end position="639"/>
    </location>
</feature>
<evidence type="ECO:0008006" key="5">
    <source>
        <dbReference type="Google" id="ProtNLM"/>
    </source>
</evidence>
<dbReference type="GO" id="GO:0006979">
    <property type="term" value="P:response to oxidative stress"/>
    <property type="evidence" value="ECO:0007669"/>
    <property type="project" value="InterPro"/>
</dbReference>
<evidence type="ECO:0000313" key="3">
    <source>
        <dbReference type="EMBL" id="KAG8450688.1"/>
    </source>
</evidence>
<dbReference type="EMBL" id="JAACNH010000002">
    <property type="protein sequence ID" value="KAG8450688.1"/>
    <property type="molecule type" value="Genomic_DNA"/>
</dbReference>
<dbReference type="PRINTS" id="PR00457">
    <property type="entry name" value="ANPEROXIDASE"/>
</dbReference>
<dbReference type="Proteomes" id="UP000812440">
    <property type="component" value="Chromosome 2"/>
</dbReference>
<accession>A0A8T2K2R4</accession>
<evidence type="ECO:0000313" key="4">
    <source>
        <dbReference type="Proteomes" id="UP000812440"/>
    </source>
</evidence>
<dbReference type="GO" id="GO:0004601">
    <property type="term" value="F:peroxidase activity"/>
    <property type="evidence" value="ECO:0007669"/>
    <property type="project" value="InterPro"/>
</dbReference>
<dbReference type="GO" id="GO:0046872">
    <property type="term" value="F:metal ion binding"/>
    <property type="evidence" value="ECO:0007669"/>
    <property type="project" value="UniProtKB-KW"/>
</dbReference>
<dbReference type="GO" id="GO:0020037">
    <property type="term" value="F:heme binding"/>
    <property type="evidence" value="ECO:0007669"/>
    <property type="project" value="InterPro"/>
</dbReference>
<keyword evidence="1" id="KW-0349">Heme</keyword>
<dbReference type="PROSITE" id="PS50292">
    <property type="entry name" value="PEROXIDASE_3"/>
    <property type="match status" value="1"/>
</dbReference>
<dbReference type="InterPro" id="IPR037120">
    <property type="entry name" value="Haem_peroxidase_sf_animal"/>
</dbReference>
<keyword evidence="4" id="KW-1185">Reference proteome</keyword>
<feature type="binding site" description="axial binding residue" evidence="1">
    <location>
        <position position="426"/>
    </location>
    <ligand>
        <name>heme b</name>
        <dbReference type="ChEBI" id="CHEBI:60344"/>
    </ligand>
    <ligandPart>
        <name>Fe</name>
        <dbReference type="ChEBI" id="CHEBI:18248"/>
    </ligandPart>
</feature>